<sequence>MPKTLQLLNELDAVELKGYNTVAGNTFENMMPVLVGMNTEEIEMTCWKDPWTSLDHCPYIWERFKDVGYYTALVEDTAKLGMFNQWKSGFQGKPTDYYLHPFIHEAETLNQETKSESYVKYTKRSKVVSPCMGDKYYYEILLNYIQSLTKTLKKSRLFGLFWETTMTHDNLNDPALLDDAYVEFINKMDSTGYLNKTILIFLSDHGMDTGNILHTKQGQIEQRLPFVFMLMPPSFRKQYRLAYHNLKVNKERLTTPFDLHDTLVDLIDMSAITEKEILDRSREFYTHNRRISLFLSIPRNRTCDMAGIRAMWCACYNEVNVALNSPVLLDAVSYFTNEINEMLKQYPECVSLTADDIVMAKEMVPIYTRYDEWRDFDVIVRMAPGGSMLETTMRLYNDNWTIIDRVKRLNFLDVRTTMAQLAKGNNNRLRSIPTQFRFLFLFTMVFGSSFIIFSLINRTEIFLINNEQLKSSLDFDSEQETSFTIKTEGCTIPGLKAFDDAIKAFNRPPTKLKSCPNANYSLVQSNETHIWINEELLDNHDIPRNKNISCCYQSFYRPNSINDVYSSHVDDRAQYESCENFSHSIQVKHEFVKVTCYYNSNITYKQYFLFARKIHEHKKKQTNINKTQSYYNVIIMGMDSISRLNFYRTMPKTVAYLKYKGAIELLGYNKVDDNTFPNLTPMLLGIKEADLKRTCWPDTNANFDNCPFIWQWFKEAGFQTALGEDTAKLGTFNFLRNGFIKTPTDYYIRTFIYEAEKNVGNILDYNSYICMGNKYFYQVLLDYILDLTALLKNSKLFGFFWEVSMSHDYLTYPMVMDASYESFLKRLDSRNYLNKTVLILLSDHGMRWGSIRLTKQGRLEERLPFVHIMLPPTFKQNYNLAYENLKLNSKRLTTPYDIYATLSDLINLEEINDENILKRTESFYAHKKSISLFLPIPSNRTCSIADIDDQWCTCHKNIKISTSSFDAQEIAEELVEHLNGYLEEHKECAKLALSEVLHVTEMMVGTPRKDEVGWREFMAVVRTTPGDGVFEGTLRKHKDKWSLAGAISRLNLYGNQSHCVHHYQLKLYCYCQ</sequence>
<protein>
    <submittedName>
        <fullName evidence="1">Uncharacterized protein</fullName>
    </submittedName>
</protein>
<dbReference type="Pfam" id="PF02995">
    <property type="entry name" value="DUF229"/>
    <property type="match status" value="2"/>
</dbReference>
<organism evidence="1 2">
    <name type="scientific">Spodoptera exigua</name>
    <name type="common">Beet armyworm</name>
    <name type="synonym">Noctua fulgens</name>
    <dbReference type="NCBI Taxonomy" id="7107"/>
    <lineage>
        <taxon>Eukaryota</taxon>
        <taxon>Metazoa</taxon>
        <taxon>Ecdysozoa</taxon>
        <taxon>Arthropoda</taxon>
        <taxon>Hexapoda</taxon>
        <taxon>Insecta</taxon>
        <taxon>Pterygota</taxon>
        <taxon>Neoptera</taxon>
        <taxon>Endopterygota</taxon>
        <taxon>Lepidoptera</taxon>
        <taxon>Glossata</taxon>
        <taxon>Ditrysia</taxon>
        <taxon>Noctuoidea</taxon>
        <taxon>Noctuidae</taxon>
        <taxon>Amphipyrinae</taxon>
        <taxon>Spodoptera</taxon>
    </lineage>
</organism>
<dbReference type="PANTHER" id="PTHR10974:SF1">
    <property type="entry name" value="FI08016P-RELATED"/>
    <property type="match status" value="1"/>
</dbReference>
<name>A0A835G837_SPOEX</name>
<dbReference type="PANTHER" id="PTHR10974">
    <property type="entry name" value="FI08016P-RELATED"/>
    <property type="match status" value="1"/>
</dbReference>
<dbReference type="FunFam" id="3.40.720.10:FF:000017">
    <property type="entry name" value="Predicted protein"/>
    <property type="match status" value="2"/>
</dbReference>
<comment type="caution">
    <text evidence="1">The sequence shown here is derived from an EMBL/GenBank/DDBJ whole genome shotgun (WGS) entry which is preliminary data.</text>
</comment>
<dbReference type="Proteomes" id="UP000648187">
    <property type="component" value="Unassembled WGS sequence"/>
</dbReference>
<proteinExistence type="predicted"/>
<dbReference type="GO" id="GO:0005615">
    <property type="term" value="C:extracellular space"/>
    <property type="evidence" value="ECO:0007669"/>
    <property type="project" value="TreeGrafter"/>
</dbReference>
<accession>A0A835G837</accession>
<keyword evidence="2" id="KW-1185">Reference proteome</keyword>
<dbReference type="InterPro" id="IPR004245">
    <property type="entry name" value="DUF229"/>
</dbReference>
<dbReference type="SUPFAM" id="SSF53649">
    <property type="entry name" value="Alkaline phosphatase-like"/>
    <property type="match status" value="2"/>
</dbReference>
<dbReference type="EMBL" id="JACKWZ010000320">
    <property type="protein sequence ID" value="KAF9409423.1"/>
    <property type="molecule type" value="Genomic_DNA"/>
</dbReference>
<evidence type="ECO:0000313" key="2">
    <source>
        <dbReference type="Proteomes" id="UP000648187"/>
    </source>
</evidence>
<dbReference type="AlphaFoldDB" id="A0A835G837"/>
<dbReference type="Gene3D" id="3.40.720.10">
    <property type="entry name" value="Alkaline Phosphatase, subunit A"/>
    <property type="match status" value="2"/>
</dbReference>
<dbReference type="CDD" id="cd16021">
    <property type="entry name" value="ALP_like"/>
    <property type="match status" value="2"/>
</dbReference>
<reference evidence="1" key="1">
    <citation type="submission" date="2020-08" db="EMBL/GenBank/DDBJ databases">
        <title>Spodoptera exigua strain:BAW_Kor-Di-RS1 Genome sequencing and assembly.</title>
        <authorList>
            <person name="Kim J."/>
            <person name="Nam H.Y."/>
            <person name="Kwon M."/>
            <person name="Choi J.H."/>
            <person name="Cho S.R."/>
            <person name="Kim G.-H."/>
        </authorList>
    </citation>
    <scope>NUCLEOTIDE SEQUENCE</scope>
    <source>
        <strain evidence="1">BAW_Kor-Di-RS1</strain>
        <tissue evidence="1">Whole-body</tissue>
    </source>
</reference>
<evidence type="ECO:0000313" key="1">
    <source>
        <dbReference type="EMBL" id="KAF9409423.1"/>
    </source>
</evidence>
<gene>
    <name evidence="1" type="ORF">HW555_011198</name>
</gene>
<dbReference type="InterPro" id="IPR017850">
    <property type="entry name" value="Alkaline_phosphatase_core_sf"/>
</dbReference>